<protein>
    <recommendedName>
        <fullName evidence="3">DUF3157 family protein</fullName>
    </recommendedName>
</protein>
<dbReference type="EMBL" id="BAABAV010000001">
    <property type="protein sequence ID" value="GAA4269269.1"/>
    <property type="molecule type" value="Genomic_DNA"/>
</dbReference>
<dbReference type="Proteomes" id="UP001500027">
    <property type="component" value="Unassembled WGS sequence"/>
</dbReference>
<sequence length="150" mass="17183">MKTYLSLLFFFIITLGFTQNNYIVKTDDGRRVLLKADYTWEYIDMQPLTLVDSAKVKNIEPLKSNSCNVPTNFEEPQLNRKIQAQLKKGRATIGHVKKKVAKDHNCSVEDVILLSAKEQKARDVYYFCANGTKVTYKRVGNSIVKAIDIF</sequence>
<gene>
    <name evidence="1" type="ORF">GCM10022257_13700</name>
</gene>
<evidence type="ECO:0008006" key="3">
    <source>
        <dbReference type="Google" id="ProtNLM"/>
    </source>
</evidence>
<evidence type="ECO:0000313" key="2">
    <source>
        <dbReference type="Proteomes" id="UP001500027"/>
    </source>
</evidence>
<comment type="caution">
    <text evidence="1">The sequence shown here is derived from an EMBL/GenBank/DDBJ whole genome shotgun (WGS) entry which is preliminary data.</text>
</comment>
<evidence type="ECO:0000313" key="1">
    <source>
        <dbReference type="EMBL" id="GAA4269269.1"/>
    </source>
</evidence>
<keyword evidence="2" id="KW-1185">Reference proteome</keyword>
<dbReference type="RefSeq" id="WP_139000829.1">
    <property type="nucleotide sequence ID" value="NZ_BAABAV010000001.1"/>
</dbReference>
<name>A0ABP8EAU3_9FLAO</name>
<accession>A0ABP8EAU3</accession>
<proteinExistence type="predicted"/>
<organism evidence="1 2">
    <name type="scientific">Hyunsoonleella aestuarii</name>
    <dbReference type="NCBI Taxonomy" id="912802"/>
    <lineage>
        <taxon>Bacteria</taxon>
        <taxon>Pseudomonadati</taxon>
        <taxon>Bacteroidota</taxon>
        <taxon>Flavobacteriia</taxon>
        <taxon>Flavobacteriales</taxon>
        <taxon>Flavobacteriaceae</taxon>
    </lineage>
</organism>
<reference evidence="2" key="1">
    <citation type="journal article" date="2019" name="Int. J. Syst. Evol. Microbiol.">
        <title>The Global Catalogue of Microorganisms (GCM) 10K type strain sequencing project: providing services to taxonomists for standard genome sequencing and annotation.</title>
        <authorList>
            <consortium name="The Broad Institute Genomics Platform"/>
            <consortium name="The Broad Institute Genome Sequencing Center for Infectious Disease"/>
            <person name="Wu L."/>
            <person name="Ma J."/>
        </authorList>
    </citation>
    <scope>NUCLEOTIDE SEQUENCE [LARGE SCALE GENOMIC DNA]</scope>
    <source>
        <strain evidence="2">JCM 17452</strain>
    </source>
</reference>